<keyword evidence="3" id="KW-1185">Reference proteome</keyword>
<name>A0A5N6NAU7_9ASTR</name>
<dbReference type="AlphaFoldDB" id="A0A5N6NAU7"/>
<comment type="caution">
    <text evidence="2">The sequence shown here is derived from an EMBL/GenBank/DDBJ whole genome shotgun (WGS) entry which is preliminary data.</text>
</comment>
<evidence type="ECO:0000313" key="2">
    <source>
        <dbReference type="EMBL" id="KAD4584971.1"/>
    </source>
</evidence>
<accession>A0A5N6NAU7</accession>
<evidence type="ECO:0000313" key="3">
    <source>
        <dbReference type="Proteomes" id="UP000326396"/>
    </source>
</evidence>
<protein>
    <submittedName>
        <fullName evidence="2">Uncharacterized protein</fullName>
    </submittedName>
</protein>
<organism evidence="2 3">
    <name type="scientific">Mikania micrantha</name>
    <name type="common">bitter vine</name>
    <dbReference type="NCBI Taxonomy" id="192012"/>
    <lineage>
        <taxon>Eukaryota</taxon>
        <taxon>Viridiplantae</taxon>
        <taxon>Streptophyta</taxon>
        <taxon>Embryophyta</taxon>
        <taxon>Tracheophyta</taxon>
        <taxon>Spermatophyta</taxon>
        <taxon>Magnoliopsida</taxon>
        <taxon>eudicotyledons</taxon>
        <taxon>Gunneridae</taxon>
        <taxon>Pentapetalae</taxon>
        <taxon>asterids</taxon>
        <taxon>campanulids</taxon>
        <taxon>Asterales</taxon>
        <taxon>Asteraceae</taxon>
        <taxon>Asteroideae</taxon>
        <taxon>Heliantheae alliance</taxon>
        <taxon>Eupatorieae</taxon>
        <taxon>Mikania</taxon>
    </lineage>
</organism>
<feature type="region of interest" description="Disordered" evidence="1">
    <location>
        <begin position="56"/>
        <end position="77"/>
    </location>
</feature>
<evidence type="ECO:0000256" key="1">
    <source>
        <dbReference type="SAM" id="MobiDB-lite"/>
    </source>
</evidence>
<dbReference type="Proteomes" id="UP000326396">
    <property type="component" value="Linkage Group LG2"/>
</dbReference>
<feature type="compositionally biased region" description="Basic and acidic residues" evidence="1">
    <location>
        <begin position="57"/>
        <end position="77"/>
    </location>
</feature>
<gene>
    <name evidence="2" type="ORF">E3N88_22572</name>
</gene>
<reference evidence="2 3" key="1">
    <citation type="submission" date="2019-05" db="EMBL/GenBank/DDBJ databases">
        <title>Mikania micrantha, genome provides insights into the molecular mechanism of rapid growth.</title>
        <authorList>
            <person name="Liu B."/>
        </authorList>
    </citation>
    <scope>NUCLEOTIDE SEQUENCE [LARGE SCALE GENOMIC DNA]</scope>
    <source>
        <strain evidence="2">NLD-2019</strain>
        <tissue evidence="2">Leaf</tissue>
    </source>
</reference>
<proteinExistence type="predicted"/>
<dbReference type="EMBL" id="SZYD01000012">
    <property type="protein sequence ID" value="KAD4584971.1"/>
    <property type="molecule type" value="Genomic_DNA"/>
</dbReference>
<sequence>MKWFVGVPLVPPADLKWLQTIRCSHKRIPHSHKRIPIFLNGHMTAVHLDPCMLQVDPRGEKPSEKERSRSRVLEVQSEVRDELTGEKPDNEVEARRVGWNMEGRRRACANYEAKNVEARDMHMVYRKGGGTLAGAVATDLYICPIHIPFTHTQNTNKGIIVVQCNGGGMSAEAVATDLYVCPIYKLVALHREVVSVSIGWEMFGT</sequence>